<feature type="transmembrane region" description="Helical" evidence="6">
    <location>
        <begin position="37"/>
        <end position="61"/>
    </location>
</feature>
<dbReference type="PANTHER" id="PTHR13999">
    <property type="entry name" value="INTERFERON INDUCIBLE TRANSMEMBRANE PROTEIN"/>
    <property type="match status" value="1"/>
</dbReference>
<reference evidence="7 8" key="1">
    <citation type="journal article" date="2001" name="Nature">
        <title>Initial sequencing and analysis of the human genome.</title>
        <authorList>
            <consortium name="International Human Genome Sequencing Consortium"/>
            <person name="Lander E.S."/>
            <person name="Linton L.M."/>
            <person name="Birren B."/>
            <person name="Nusbaum C."/>
            <person name="Zody M.C."/>
            <person name="Baldwin J."/>
            <person name="Devon K."/>
            <person name="Dewar K."/>
            <person name="Doyle M."/>
            <person name="FitzHugh W."/>
            <person name="Funke R."/>
            <person name="Gage D."/>
            <person name="Harris K."/>
            <person name="Heaford A."/>
            <person name="Howland J."/>
            <person name="Kann L."/>
            <person name="Lehoczky J."/>
            <person name="LeVine R."/>
            <person name="McEwan P."/>
            <person name="McKernan K."/>
            <person name="Meldrim J."/>
            <person name="Mesirov J.P."/>
            <person name="Miranda C."/>
            <person name="Morris W."/>
            <person name="Naylor J."/>
            <person name="Raymond C."/>
            <person name="Rosetti M."/>
            <person name="Santos R."/>
            <person name="Sheridan A."/>
            <person name="Sougnez C."/>
            <person name="Stange-Thomann N."/>
            <person name="Stojanovic N."/>
            <person name="Subramanian A."/>
            <person name="Wyman D."/>
            <person name="Rogers J."/>
            <person name="Sulston J."/>
            <person name="Ainscough R."/>
            <person name="Beck S."/>
            <person name="Bentley D."/>
            <person name="Burton J."/>
            <person name="Clee C."/>
            <person name="Carter N."/>
            <person name="Coulson A."/>
            <person name="Deadman R."/>
            <person name="Deloukas P."/>
            <person name="Dunham A."/>
            <person name="Dunham I."/>
            <person name="Durbin R."/>
            <person name="French L."/>
            <person name="Grafham D."/>
            <person name="Gregory S."/>
            <person name="Hubbard T."/>
            <person name="Humphray S."/>
            <person name="Hunt A."/>
            <person name="Jones M."/>
            <person name="Lloyd C."/>
            <person name="McMurray A."/>
            <person name="Matthews L."/>
            <person name="Mercer S."/>
            <person name="Milne S."/>
            <person name="Mullikin J.C."/>
            <person name="Mungall A."/>
            <person name="Plumb R."/>
            <person name="Ross M."/>
            <person name="Shownkeen R."/>
            <person name="Sims S."/>
            <person name="Waterston R.H."/>
            <person name="Wilson R.K."/>
            <person name="Hillier L.W."/>
            <person name="McPherson J.D."/>
            <person name="Marra M.A."/>
            <person name="Mardis E.R."/>
            <person name="Fulton L.A."/>
            <person name="Chinwalla A.T."/>
            <person name="Pepin K.H."/>
            <person name="Gish W.R."/>
            <person name="Chissoe S.L."/>
            <person name="Wendl M.C."/>
            <person name="Delehaunty K.D."/>
            <person name="Miner T.L."/>
            <person name="Delehaunty A."/>
            <person name="Kramer J.B."/>
            <person name="Cook L.L."/>
            <person name="Fulton R.S."/>
            <person name="Johnson D.L."/>
            <person name="Minx P.J."/>
            <person name="Clifton S.W."/>
            <person name="Hawkins T."/>
            <person name="Branscomb E."/>
            <person name="Predki P."/>
            <person name="Richardson P."/>
            <person name="Wenning S."/>
            <person name="Slezak T."/>
            <person name="Doggett N."/>
            <person name="Cheng J.F."/>
            <person name="Olsen A."/>
            <person name="Lucas S."/>
            <person name="Elkin C."/>
            <person name="Uberbacher E."/>
            <person name="Frazier M."/>
            <person name="Gibbs R.A."/>
            <person name="Muzny D.M."/>
            <person name="Scherer S.E."/>
            <person name="Bouck J.B."/>
            <person name="Sodergren E.J."/>
            <person name="Worley K.C."/>
            <person name="Rives C.M."/>
            <person name="Gorrell J.H."/>
            <person name="Metzker M.L."/>
            <person name="Naylor S.L."/>
            <person name="Kucherlapati R.S."/>
            <person name="Nelson D.L."/>
            <person name="Weinstock G.M."/>
            <person name="Sakaki Y."/>
            <person name="Fujiyama A."/>
            <person name="Hattori M."/>
            <person name="Yada T."/>
            <person name="Toyoda A."/>
            <person name="Itoh T."/>
            <person name="Kawagoe C."/>
            <person name="Watanabe H."/>
            <person name="Totoki Y."/>
            <person name="Taylor T."/>
            <person name="Weissenbach J."/>
            <person name="Heilig R."/>
            <person name="Saurin W."/>
            <person name="Artiguenave F."/>
            <person name="Brottier P."/>
            <person name="Bruls T."/>
            <person name="Pelletier E."/>
            <person name="Robert C."/>
            <person name="Wincker P."/>
            <person name="Smith D.R."/>
            <person name="Doucette-Stamm L."/>
            <person name="Rubenfield M."/>
            <person name="Weinstock K."/>
            <person name="Lee H.M."/>
            <person name="Dubois J."/>
            <person name="Rosenthal A."/>
            <person name="Platzer M."/>
            <person name="Nyakatura G."/>
            <person name="Taudien S."/>
            <person name="Rump A."/>
            <person name="Yang H."/>
            <person name="Yu J."/>
            <person name="Wang J."/>
            <person name="Huang G."/>
            <person name="Gu J."/>
            <person name="Hood L."/>
            <person name="Rowen L."/>
            <person name="Madan A."/>
            <person name="Qin S."/>
            <person name="Davis R.W."/>
            <person name="Federspiel N.A."/>
            <person name="Abola A.P."/>
            <person name="Proctor M.J."/>
            <person name="Myers R.M."/>
            <person name="Schmutz J."/>
            <person name="Dickson M."/>
            <person name="Grimwood J."/>
            <person name="Cox D.R."/>
            <person name="Olson M.V."/>
            <person name="Kaul R."/>
            <person name="Raymond C."/>
            <person name="Shimizu N."/>
            <person name="Kawasaki K."/>
            <person name="Minoshima S."/>
            <person name="Evans G.A."/>
            <person name="Athanasiou M."/>
            <person name="Schultz R."/>
            <person name="Roe B.A."/>
            <person name="Chen F."/>
            <person name="Pan H."/>
            <person name="Ramser J."/>
            <person name="Lehrach H."/>
            <person name="Reinhardt R."/>
            <person name="McCombie W.R."/>
            <person name="de la Bastide M."/>
            <person name="Dedhia N."/>
            <person name="Blocker H."/>
            <person name="Hornischer K."/>
            <person name="Nordsiek G."/>
            <person name="Agarwala R."/>
            <person name="Aravind L."/>
            <person name="Bailey J.A."/>
            <person name="Bateman A."/>
            <person name="Batzoglou S."/>
            <person name="Birney E."/>
            <person name="Bork P."/>
            <person name="Brown D.G."/>
            <person name="Burge C.B."/>
            <person name="Cerutti L."/>
            <person name="Chen H.C."/>
            <person name="Church D."/>
            <person name="Clamp M."/>
            <person name="Copley R.R."/>
            <person name="Doerks T."/>
            <person name="Eddy S.R."/>
            <person name="Eichler E.E."/>
            <person name="Furey T.S."/>
            <person name="Galagan J."/>
            <person name="Gilbert J.G."/>
            <person name="Harmon C."/>
            <person name="Hayashizaki Y."/>
            <person name="Haussler D."/>
            <person name="Hermjakob H."/>
            <person name="Hokamp K."/>
            <person name="Jang W."/>
            <person name="Johnson L.S."/>
            <person name="Jones T.A."/>
            <person name="Kasif S."/>
            <person name="Kaspryzk A."/>
            <person name="Kennedy S."/>
            <person name="Kent W.J."/>
            <person name="Kitts P."/>
            <person name="Koonin E.V."/>
            <person name="Korf I."/>
            <person name="Kulp D."/>
            <person name="Lancet D."/>
            <person name="Lowe T.M."/>
            <person name="McLysaght A."/>
            <person name="Mikkelsen T."/>
            <person name="Moran J.V."/>
            <person name="Mulder N."/>
            <person name="Pollara V.J."/>
            <person name="Ponting C.P."/>
            <person name="Schuler G."/>
            <person name="Schultz J."/>
            <person name="Slater G."/>
            <person name="Smit A.F."/>
            <person name="Stupka E."/>
            <person name="Szustakowski J."/>
            <person name="Thierry-Mieg D."/>
            <person name="Thierry-Mieg J."/>
            <person name="Wagner L."/>
            <person name="Wallis J."/>
            <person name="Wheeler R."/>
            <person name="Williams A."/>
            <person name="Wolf Y.I."/>
            <person name="Wolfe K.H."/>
            <person name="Yang S.P."/>
            <person name="Yeh R.F."/>
            <person name="Collins F."/>
            <person name="Guyer M.S."/>
            <person name="Peterson J."/>
            <person name="Felsenfeld A."/>
            <person name="Wetterstrand K.A."/>
            <person name="Patrinos A."/>
            <person name="Morgan M.J."/>
            <person name="de Jong P."/>
            <person name="Catanese J.J."/>
            <person name="Osoegawa K."/>
            <person name="Shizuya H."/>
            <person name="Choi S."/>
            <person name="Chen Y.J."/>
        </authorList>
    </citation>
    <scope>NUCLEOTIDE SEQUENCE [LARGE SCALE GENOMIC DNA]</scope>
</reference>
<name>A0A7P0T8C2_HUMAN</name>
<dbReference type="PANTHER" id="PTHR13999:SF6">
    <property type="entry name" value="INTERFERON-INDUCED TRANSMEMBRANE PROTEIN 1"/>
    <property type="match status" value="1"/>
</dbReference>
<reference evidence="7 8" key="2">
    <citation type="journal article" date="2004" name="Nature">
        <title>Finishing the euchromatic sequence of the human genome.</title>
        <authorList>
            <consortium name="International Human Genome Sequencing Consortium"/>
        </authorList>
    </citation>
    <scope>NUCLEOTIDE SEQUENCE [LARGE SCALE GENOMIC DNA]</scope>
</reference>
<evidence type="ECO:0000256" key="4">
    <source>
        <dbReference type="ARBA" id="ARBA00022989"/>
    </source>
</evidence>
<keyword evidence="9 10" id="KW-1267">Proteomics identification</keyword>
<evidence type="ECO:0000256" key="1">
    <source>
        <dbReference type="ARBA" id="ARBA00004370"/>
    </source>
</evidence>
<comment type="similarity">
    <text evidence="2">Belongs to the CD225/Dispanin family.</text>
</comment>
<evidence type="ECO:0000256" key="3">
    <source>
        <dbReference type="ARBA" id="ARBA00022692"/>
    </source>
</evidence>
<dbReference type="GO" id="GO:0005886">
    <property type="term" value="C:plasma membrane"/>
    <property type="evidence" value="ECO:0000314"/>
    <property type="project" value="HPA"/>
</dbReference>
<dbReference type="Pfam" id="PF04505">
    <property type="entry name" value="CD225"/>
    <property type="match status" value="1"/>
</dbReference>
<accession>A0A7P0T8C2</accession>
<evidence type="ECO:0000256" key="6">
    <source>
        <dbReference type="SAM" id="Phobius"/>
    </source>
</evidence>
<organism evidence="7 8">
    <name type="scientific">Homo sapiens</name>
    <name type="common">Human</name>
    <dbReference type="NCBI Taxonomy" id="9606"/>
    <lineage>
        <taxon>Eukaryota</taxon>
        <taxon>Metazoa</taxon>
        <taxon>Chordata</taxon>
        <taxon>Craniata</taxon>
        <taxon>Vertebrata</taxon>
        <taxon>Euteleostomi</taxon>
        <taxon>Mammalia</taxon>
        <taxon>Eutheria</taxon>
        <taxon>Euarchontoglires</taxon>
        <taxon>Primates</taxon>
        <taxon>Haplorrhini</taxon>
        <taxon>Catarrhini</taxon>
        <taxon>Hominidae</taxon>
        <taxon>Homo</taxon>
    </lineage>
</organism>
<dbReference type="InterPro" id="IPR007593">
    <property type="entry name" value="CD225/Dispanin_fam"/>
</dbReference>
<keyword evidence="3 6" id="KW-0812">Transmembrane</keyword>
<evidence type="ECO:0000256" key="5">
    <source>
        <dbReference type="ARBA" id="ARBA00023136"/>
    </source>
</evidence>
<dbReference type="GO" id="GO:0005794">
    <property type="term" value="C:Golgi apparatus"/>
    <property type="evidence" value="ECO:0000314"/>
    <property type="project" value="HPA"/>
</dbReference>
<dbReference type="AlphaFoldDB" id="A0A7P0T8C2"/>
<dbReference type="Bgee" id="ENSG00000185885">
    <property type="expression patterns" value="Expressed in right ovary and 199 other cell types or tissues"/>
</dbReference>
<dbReference type="HGNC" id="HGNC:5412">
    <property type="gene designation" value="IFITM1"/>
</dbReference>
<gene>
    <name evidence="7" type="primary">IFITM1</name>
</gene>
<sequence length="155" mass="17262">MHKEEHEVAVLGPPPSTILPRSTVINIHSETSVPDHVVWSLFNTLFLNWCCLGFIAFAYSVKGQEDGWRRDRGPGLCLHRQVPEHLGPDSGHPHDHWIHPVTGIRLCDSLPYYVTDNTGKTGLLVAAHSLQPLHSTVQCWPCTLGLLPLPPWSCP</sequence>
<dbReference type="Ensembl" id="ENST00000681938.1">
    <property type="protein sequence ID" value="ENSP00000505048.1"/>
    <property type="gene ID" value="ENSG00000185885.17"/>
</dbReference>
<dbReference type="OpenTargets" id="ENSG00000185885"/>
<comment type="subcellular location">
    <subcellularLocation>
        <location evidence="1">Membrane</location>
    </subcellularLocation>
</comment>
<keyword evidence="8" id="KW-1185">Reference proteome</keyword>
<dbReference type="Ensembl" id="ENST00000681938.1">
    <property type="protein sequence ID" value="ENSP00000505048.1"/>
    <property type="gene ID" value="ENSG00000185885.18"/>
</dbReference>
<protein>
    <submittedName>
        <fullName evidence="7">Interferon induced transmembrane protein 1</fullName>
    </submittedName>
</protein>
<dbReference type="GeneTree" id="ENSGT00950000182857"/>
<reference evidence="7" key="4">
    <citation type="submission" date="2025-08" db="UniProtKB">
        <authorList>
            <consortium name="Ensembl"/>
        </authorList>
    </citation>
    <scope>IDENTIFICATION</scope>
</reference>
<evidence type="ECO:0007829" key="10">
    <source>
        <dbReference type="ProteomicsDB" id="A0A7P0T8C2"/>
    </source>
</evidence>
<evidence type="ECO:0007829" key="9">
    <source>
        <dbReference type="PeptideAtlas" id="A0A7P0T8C2"/>
    </source>
</evidence>
<dbReference type="EMBL" id="AC136475">
    <property type="status" value="NOT_ANNOTATED_CDS"/>
    <property type="molecule type" value="Genomic_DNA"/>
</dbReference>
<keyword evidence="4 6" id="KW-1133">Transmembrane helix</keyword>
<evidence type="ECO:0000313" key="8">
    <source>
        <dbReference type="Proteomes" id="UP000005640"/>
    </source>
</evidence>
<reference evidence="7" key="5">
    <citation type="submission" date="2025-09" db="UniProtKB">
        <authorList>
            <consortium name="Ensembl"/>
        </authorList>
    </citation>
    <scope>IDENTIFICATION</scope>
</reference>
<dbReference type="InterPro" id="IPR051517">
    <property type="entry name" value="IFITM_antiviral_protein"/>
</dbReference>
<evidence type="ECO:0000313" key="7">
    <source>
        <dbReference type="Ensembl" id="ENSP00000505048.1"/>
    </source>
</evidence>
<dbReference type="Proteomes" id="UP000005640">
    <property type="component" value="Chromosome 11"/>
</dbReference>
<keyword evidence="5 6" id="KW-0472">Membrane</keyword>
<evidence type="ECO:0000256" key="2">
    <source>
        <dbReference type="ARBA" id="ARBA00006843"/>
    </source>
</evidence>
<proteinExistence type="evidence at protein level"/>
<reference evidence="7 8" key="3">
    <citation type="journal article" date="2006" name="Nature">
        <title>Human chromosome 11 DNA sequence and analysis including novel gene identification.</title>
        <authorList>
            <person name="Taylor T.D."/>
            <person name="Noguchi H."/>
            <person name="Totoki Y."/>
            <person name="Toyoda A."/>
            <person name="Kuroki Y."/>
            <person name="Dewar K."/>
            <person name="Lloyd C."/>
            <person name="Itoh T."/>
            <person name="Takeda T."/>
            <person name="Kim D.W."/>
            <person name="She X."/>
            <person name="Barlow K.F."/>
            <person name="Bloom T."/>
            <person name="Bruford E."/>
            <person name="Chang J.L."/>
            <person name="Cuomo C.A."/>
            <person name="Eichler E."/>
            <person name="FitzGerald M.G."/>
            <person name="Jaffe D.B."/>
            <person name="LaButti K."/>
            <person name="Nicol R."/>
            <person name="Park H.S."/>
            <person name="Seaman C."/>
            <person name="Sougnez C."/>
            <person name="Yang X."/>
            <person name="Zimmer A.R."/>
            <person name="Zody M.C."/>
            <person name="Birren B.W."/>
            <person name="Nusbaum C."/>
            <person name="Fujiyama A."/>
            <person name="Hattori M."/>
            <person name="Rogers J."/>
            <person name="Lander E.S."/>
            <person name="Sakaki Y."/>
        </authorList>
    </citation>
    <scope>NUCLEOTIDE SEQUENCE [LARGE SCALE GENOMIC DNA]</scope>
</reference>